<dbReference type="NCBIfam" id="TIGR00409">
    <property type="entry name" value="proS_fam_II"/>
    <property type="match status" value="1"/>
</dbReference>
<dbReference type="NCBIfam" id="NF006625">
    <property type="entry name" value="PRK09194.1"/>
    <property type="match status" value="1"/>
</dbReference>
<dbReference type="SUPFAM" id="SSF55681">
    <property type="entry name" value="Class II aaRS and biotin synthetases"/>
    <property type="match status" value="1"/>
</dbReference>
<dbReference type="SUPFAM" id="SSF55826">
    <property type="entry name" value="YbaK/ProRS associated domain"/>
    <property type="match status" value="1"/>
</dbReference>
<sequence length="573" mass="64346">MKQSKMLIPTLKEVPSDAEALSHQLMLRAGYIKQVTAGVYAYLPLAYRVLNNIETIIRDEMDKIDAVEMLVPGVLPAELWEESGRYKTYGANLFKLKDRHERDFILGPTHEETFTKIIKDAIKTYKKLPLKLYQIQMKYRDESRPRFGLLRGREFLMLDDYSFHTDMESLDQTYRDMDKAYQHIFERVGLDFRGIIADAGAMGGKDSKEFMAIAPIGEDTVVYSDSSDYAANLEMAKNLRINKKSHETPKELTKVATPDAKTIDEVSAFLEVEPENMIKTLVFMADEKPVIVLMRGNDELNEVKLKNYLDCDFLDPAEDTKARELLGADFGSLGPVGVAKDIKIVADLDVDGMVNANVGANENGYHYMNANIERDYRVDDFVDLRTVKEGDLSPDGEGVLKFTRGIEIGHIFKLGTRYSESLGATVLDENGREVPIIMGSYGIGVSRLLSAIVEQNSDENGIIWPRSIAPFDIHVVPVNVKKEEQVKLATEITAMLEDAGYKVLVDDRKERPGVKFADADLIGLPARITVGKKADEGIVEIKLRRTGETLEVKTDELLNSIKILLKEDQGIFG</sequence>
<evidence type="ECO:0000256" key="3">
    <source>
        <dbReference type="ARBA" id="ARBA00022490"/>
    </source>
</evidence>
<keyword evidence="5 10" id="KW-0547">Nucleotide-binding</keyword>
<dbReference type="PANTHER" id="PTHR42753">
    <property type="entry name" value="MITOCHONDRIAL RIBOSOME PROTEIN L39/PROLYL-TRNA LIGASE FAMILY MEMBER"/>
    <property type="match status" value="1"/>
</dbReference>
<keyword evidence="4 10" id="KW-0436">Ligase</keyword>
<evidence type="ECO:0000256" key="6">
    <source>
        <dbReference type="ARBA" id="ARBA00022840"/>
    </source>
</evidence>
<reference evidence="12 14" key="1">
    <citation type="submission" date="2018-09" db="EMBL/GenBank/DDBJ databases">
        <title>Murine metabolic-syndrome-specific gut microbial biobank.</title>
        <authorList>
            <person name="Liu C."/>
        </authorList>
    </citation>
    <scope>NUCLEOTIDE SEQUENCE [LARGE SCALE GENOMIC DNA]</scope>
    <source>
        <strain evidence="12 14">C-30</strain>
    </source>
</reference>
<feature type="domain" description="Aminoacyl-transfer RNA synthetases class-II family profile" evidence="11">
    <location>
        <begin position="33"/>
        <end position="465"/>
    </location>
</feature>
<dbReference type="Pfam" id="PF04073">
    <property type="entry name" value="tRNA_edit"/>
    <property type="match status" value="1"/>
</dbReference>
<dbReference type="InterPro" id="IPR045864">
    <property type="entry name" value="aa-tRNA-synth_II/BPL/LPL"/>
</dbReference>
<dbReference type="Proteomes" id="UP000289316">
    <property type="component" value="Unassembled WGS sequence"/>
</dbReference>
<gene>
    <name evidence="10" type="primary">proS</name>
    <name evidence="12" type="ORF">D6C19_05880</name>
    <name evidence="13" type="ORF">E5340_05685</name>
</gene>
<dbReference type="InterPro" id="IPR033730">
    <property type="entry name" value="ProRS_core_prok"/>
</dbReference>
<dbReference type="HAMAP" id="MF_01569">
    <property type="entry name" value="Pro_tRNA_synth_type1"/>
    <property type="match status" value="1"/>
</dbReference>
<evidence type="ECO:0000256" key="7">
    <source>
        <dbReference type="ARBA" id="ARBA00022917"/>
    </source>
</evidence>
<dbReference type="InterPro" id="IPR002316">
    <property type="entry name" value="Pro-tRNA-ligase_IIa"/>
</dbReference>
<comment type="subcellular location">
    <subcellularLocation>
        <location evidence="1 10">Cytoplasm</location>
    </subcellularLocation>
</comment>
<comment type="function">
    <text evidence="10">Catalyzes the attachment of proline to tRNA(Pro) in a two-step reaction: proline is first activated by ATP to form Pro-AMP and then transferred to the acceptor end of tRNA(Pro). As ProRS can inadvertently accommodate and process non-cognate amino acids such as alanine and cysteine, to avoid such errors it has two additional distinct editing activities against alanine. One activity is designated as 'pretransfer' editing and involves the tRNA(Pro)-independent hydrolysis of activated Ala-AMP. The other activity is designated 'posttransfer' editing and involves deacylation of mischarged Ala-tRNA(Pro). The misacylated Cys-tRNA(Pro) is not edited by ProRS.</text>
</comment>
<dbReference type="FunFam" id="3.30.930.10:FF:000062">
    <property type="entry name" value="Proline--tRNA ligase"/>
    <property type="match status" value="1"/>
</dbReference>
<dbReference type="Pfam" id="PF00587">
    <property type="entry name" value="tRNA-synt_2b"/>
    <property type="match status" value="1"/>
</dbReference>
<dbReference type="PRINTS" id="PR01046">
    <property type="entry name" value="TRNASYNTHPRO"/>
</dbReference>
<reference evidence="13 15" key="2">
    <citation type="submission" date="2019-04" db="EMBL/GenBank/DDBJ databases">
        <title>Microbes associate with the intestines of laboratory mice.</title>
        <authorList>
            <person name="Navarre W."/>
            <person name="Wong E."/>
            <person name="Huang K."/>
            <person name="Tropini C."/>
            <person name="Ng K."/>
            <person name="Yu B."/>
        </authorList>
    </citation>
    <scope>NUCLEOTIDE SEQUENCE [LARGE SCALE GENOMIC DNA]</scope>
    <source>
        <strain evidence="13 15">NM26_J9</strain>
    </source>
</reference>
<dbReference type="Pfam" id="PF03129">
    <property type="entry name" value="HGTP_anticodon"/>
    <property type="match status" value="1"/>
</dbReference>
<dbReference type="GO" id="GO:0005524">
    <property type="term" value="F:ATP binding"/>
    <property type="evidence" value="ECO:0007669"/>
    <property type="project" value="UniProtKB-UniRule"/>
</dbReference>
<protein>
    <recommendedName>
        <fullName evidence="10">Proline--tRNA ligase</fullName>
        <ecNumber evidence="10">6.1.1.15</ecNumber>
    </recommendedName>
    <alternativeName>
        <fullName evidence="10">Prolyl-tRNA synthetase</fullName>
        <shortName evidence="10">ProRS</shortName>
    </alternativeName>
</protein>
<evidence type="ECO:0000313" key="15">
    <source>
        <dbReference type="Proteomes" id="UP000306855"/>
    </source>
</evidence>
<dbReference type="InterPro" id="IPR050062">
    <property type="entry name" value="Pro-tRNA_synthetase"/>
</dbReference>
<dbReference type="Proteomes" id="UP000306855">
    <property type="component" value="Unassembled WGS sequence"/>
</dbReference>
<evidence type="ECO:0000313" key="12">
    <source>
        <dbReference type="EMBL" id="RXV74363.1"/>
    </source>
</evidence>
<dbReference type="GO" id="GO:0002161">
    <property type="term" value="F:aminoacyl-tRNA deacylase activity"/>
    <property type="evidence" value="ECO:0007669"/>
    <property type="project" value="InterPro"/>
</dbReference>
<dbReference type="RefSeq" id="WP_004048008.1">
    <property type="nucleotide sequence ID" value="NZ_CAYEUZ010000001.1"/>
</dbReference>
<dbReference type="InterPro" id="IPR023717">
    <property type="entry name" value="Pro-tRNA-Synthase_IIa_type1"/>
</dbReference>
<dbReference type="GO" id="GO:0140096">
    <property type="term" value="F:catalytic activity, acting on a protein"/>
    <property type="evidence" value="ECO:0007669"/>
    <property type="project" value="UniProtKB-ARBA"/>
</dbReference>
<dbReference type="InterPro" id="IPR036754">
    <property type="entry name" value="YbaK/aa-tRNA-synt-asso_dom_sf"/>
</dbReference>
<evidence type="ECO:0000256" key="1">
    <source>
        <dbReference type="ARBA" id="ARBA00004496"/>
    </source>
</evidence>
<dbReference type="OrthoDB" id="9809052at2"/>
<dbReference type="CDD" id="cd00861">
    <property type="entry name" value="ProRS_anticodon_short"/>
    <property type="match status" value="1"/>
</dbReference>
<dbReference type="CDD" id="cd04334">
    <property type="entry name" value="ProRS-INS"/>
    <property type="match status" value="1"/>
</dbReference>
<dbReference type="InterPro" id="IPR004500">
    <property type="entry name" value="Pro-tRNA-synth_IIa_bac-type"/>
</dbReference>
<dbReference type="EC" id="6.1.1.15" evidence="10"/>
<accession>A0A4Q2AVS2</accession>
<evidence type="ECO:0000313" key="13">
    <source>
        <dbReference type="EMBL" id="TGY55397.1"/>
    </source>
</evidence>
<dbReference type="InterPro" id="IPR036621">
    <property type="entry name" value="Anticodon-bd_dom_sf"/>
</dbReference>
<evidence type="ECO:0000256" key="10">
    <source>
        <dbReference type="HAMAP-Rule" id="MF_01569"/>
    </source>
</evidence>
<organism evidence="12 14">
    <name type="scientific">Ligilactobacillus murinus</name>
    <dbReference type="NCBI Taxonomy" id="1622"/>
    <lineage>
        <taxon>Bacteria</taxon>
        <taxon>Bacillati</taxon>
        <taxon>Bacillota</taxon>
        <taxon>Bacilli</taxon>
        <taxon>Lactobacillales</taxon>
        <taxon>Lactobacillaceae</taxon>
        <taxon>Ligilactobacillus</taxon>
    </lineage>
</organism>
<comment type="similarity">
    <text evidence="10">Belongs to the class-II aminoacyl-tRNA synthetase family. ProS type 1 subfamily.</text>
</comment>
<dbReference type="Gene3D" id="3.40.50.800">
    <property type="entry name" value="Anticodon-binding domain"/>
    <property type="match status" value="1"/>
</dbReference>
<keyword evidence="6 10" id="KW-0067">ATP-binding</keyword>
<name>A0A4Q2AVS2_9LACO</name>
<evidence type="ECO:0000313" key="14">
    <source>
        <dbReference type="Proteomes" id="UP000289316"/>
    </source>
</evidence>
<comment type="domain">
    <text evidence="10">Consists of three domains: the N-terminal catalytic domain, the editing domain and the C-terminal anticodon-binding domain.</text>
</comment>
<dbReference type="PROSITE" id="PS50862">
    <property type="entry name" value="AA_TRNA_LIGASE_II"/>
    <property type="match status" value="1"/>
</dbReference>
<dbReference type="InterPro" id="IPR006195">
    <property type="entry name" value="aa-tRNA-synth_II"/>
</dbReference>
<evidence type="ECO:0000256" key="2">
    <source>
        <dbReference type="ARBA" id="ARBA00011738"/>
    </source>
</evidence>
<dbReference type="FunFam" id="3.40.50.800:FF:000011">
    <property type="entry name" value="Proline--tRNA ligase"/>
    <property type="match status" value="1"/>
</dbReference>
<comment type="caution">
    <text evidence="12">The sequence shown here is derived from an EMBL/GenBank/DDBJ whole genome shotgun (WGS) entry which is preliminary data.</text>
</comment>
<evidence type="ECO:0000256" key="5">
    <source>
        <dbReference type="ARBA" id="ARBA00022741"/>
    </source>
</evidence>
<dbReference type="InterPro" id="IPR004154">
    <property type="entry name" value="Anticodon-bd"/>
</dbReference>
<evidence type="ECO:0000259" key="11">
    <source>
        <dbReference type="PROSITE" id="PS50862"/>
    </source>
</evidence>
<comment type="subunit">
    <text evidence="2 10">Homodimer.</text>
</comment>
<dbReference type="Gene3D" id="3.30.930.10">
    <property type="entry name" value="Bira Bifunctional Protein, Domain 2"/>
    <property type="match status" value="2"/>
</dbReference>
<keyword evidence="3 10" id="KW-0963">Cytoplasm</keyword>
<dbReference type="CDD" id="cd00779">
    <property type="entry name" value="ProRS_core_prok"/>
    <property type="match status" value="1"/>
</dbReference>
<dbReference type="PANTHER" id="PTHR42753:SF2">
    <property type="entry name" value="PROLINE--TRNA LIGASE"/>
    <property type="match status" value="1"/>
</dbReference>
<dbReference type="SUPFAM" id="SSF52954">
    <property type="entry name" value="Class II aaRS ABD-related"/>
    <property type="match status" value="1"/>
</dbReference>
<keyword evidence="8 10" id="KW-0030">Aminoacyl-tRNA synthetase</keyword>
<dbReference type="GO" id="GO:0004827">
    <property type="term" value="F:proline-tRNA ligase activity"/>
    <property type="evidence" value="ECO:0007669"/>
    <property type="project" value="UniProtKB-UniRule"/>
</dbReference>
<dbReference type="AlphaFoldDB" id="A0A4Q2AVS2"/>
<evidence type="ECO:0000256" key="4">
    <source>
        <dbReference type="ARBA" id="ARBA00022598"/>
    </source>
</evidence>
<dbReference type="FunFam" id="3.30.930.10:FF:000066">
    <property type="entry name" value="Proline--tRNA ligase"/>
    <property type="match status" value="1"/>
</dbReference>
<dbReference type="InterPro" id="IPR002314">
    <property type="entry name" value="aa-tRNA-synt_IIb"/>
</dbReference>
<dbReference type="GO" id="GO:0006433">
    <property type="term" value="P:prolyl-tRNA aminoacylation"/>
    <property type="evidence" value="ECO:0007669"/>
    <property type="project" value="UniProtKB-UniRule"/>
</dbReference>
<comment type="catalytic activity">
    <reaction evidence="9 10">
        <text>tRNA(Pro) + L-proline + ATP = L-prolyl-tRNA(Pro) + AMP + diphosphate</text>
        <dbReference type="Rhea" id="RHEA:14305"/>
        <dbReference type="Rhea" id="RHEA-COMP:9700"/>
        <dbReference type="Rhea" id="RHEA-COMP:9702"/>
        <dbReference type="ChEBI" id="CHEBI:30616"/>
        <dbReference type="ChEBI" id="CHEBI:33019"/>
        <dbReference type="ChEBI" id="CHEBI:60039"/>
        <dbReference type="ChEBI" id="CHEBI:78442"/>
        <dbReference type="ChEBI" id="CHEBI:78532"/>
        <dbReference type="ChEBI" id="CHEBI:456215"/>
        <dbReference type="EC" id="6.1.1.15"/>
    </reaction>
</comment>
<dbReference type="GO" id="GO:0005829">
    <property type="term" value="C:cytosol"/>
    <property type="evidence" value="ECO:0007669"/>
    <property type="project" value="TreeGrafter"/>
</dbReference>
<dbReference type="InterPro" id="IPR044140">
    <property type="entry name" value="ProRS_anticodon_short"/>
</dbReference>
<dbReference type="EMBL" id="SRYK01000022">
    <property type="protein sequence ID" value="TGY55397.1"/>
    <property type="molecule type" value="Genomic_DNA"/>
</dbReference>
<dbReference type="GO" id="GO:0016740">
    <property type="term" value="F:transferase activity"/>
    <property type="evidence" value="ECO:0007669"/>
    <property type="project" value="UniProtKB-ARBA"/>
</dbReference>
<keyword evidence="7 10" id="KW-0648">Protein biosynthesis</keyword>
<proteinExistence type="inferred from homology"/>
<dbReference type="EMBL" id="QZFR01000038">
    <property type="protein sequence ID" value="RXV74363.1"/>
    <property type="molecule type" value="Genomic_DNA"/>
</dbReference>
<evidence type="ECO:0000256" key="8">
    <source>
        <dbReference type="ARBA" id="ARBA00023146"/>
    </source>
</evidence>
<dbReference type="InterPro" id="IPR007214">
    <property type="entry name" value="YbaK/aa-tRNA-synth-assoc-dom"/>
</dbReference>
<evidence type="ECO:0000256" key="9">
    <source>
        <dbReference type="ARBA" id="ARBA00047671"/>
    </source>
</evidence>